<evidence type="ECO:0000256" key="6">
    <source>
        <dbReference type="ARBA" id="ARBA00023242"/>
    </source>
</evidence>
<dbReference type="GeneTree" id="ENSGT00940000158590"/>
<organism evidence="8 9">
    <name type="scientific">Callorhinchus milii</name>
    <name type="common">Ghost shark</name>
    <dbReference type="NCBI Taxonomy" id="7868"/>
    <lineage>
        <taxon>Eukaryota</taxon>
        <taxon>Metazoa</taxon>
        <taxon>Chordata</taxon>
        <taxon>Craniata</taxon>
        <taxon>Vertebrata</taxon>
        <taxon>Chondrichthyes</taxon>
        <taxon>Holocephali</taxon>
        <taxon>Chimaeriformes</taxon>
        <taxon>Callorhinchidae</taxon>
        <taxon>Callorhinchus</taxon>
    </lineage>
</organism>
<dbReference type="Pfam" id="PF15870">
    <property type="entry name" value="EloA-BP1"/>
    <property type="match status" value="1"/>
</dbReference>
<dbReference type="InterPro" id="IPR031736">
    <property type="entry name" value="REXO1-like_dom"/>
</dbReference>
<dbReference type="GO" id="GO:0010629">
    <property type="term" value="P:negative regulation of gene expression"/>
    <property type="evidence" value="ECO:0007669"/>
    <property type="project" value="UniProtKB-ARBA"/>
</dbReference>
<reference evidence="9" key="1">
    <citation type="journal article" date="2006" name="Science">
        <title>Ancient noncoding elements conserved in the human genome.</title>
        <authorList>
            <person name="Venkatesh B."/>
            <person name="Kirkness E.F."/>
            <person name="Loh Y.H."/>
            <person name="Halpern A.L."/>
            <person name="Lee A.P."/>
            <person name="Johnson J."/>
            <person name="Dandona N."/>
            <person name="Viswanathan L.D."/>
            <person name="Tay A."/>
            <person name="Venter J.C."/>
            <person name="Strausberg R.L."/>
            <person name="Brenner S."/>
        </authorList>
    </citation>
    <scope>NUCLEOTIDE SEQUENCE [LARGE SCALE GENOMIC DNA]</scope>
</reference>
<dbReference type="AlphaFoldDB" id="A0A4W3I5P6"/>
<dbReference type="STRING" id="7868.ENSCMIP00000016374"/>
<dbReference type="Gene3D" id="3.30.420.10">
    <property type="entry name" value="Ribonuclease H-like superfamily/Ribonuclease H"/>
    <property type="match status" value="1"/>
</dbReference>
<keyword evidence="4" id="KW-0378">Hydrolase</keyword>
<evidence type="ECO:0000256" key="1">
    <source>
        <dbReference type="ARBA" id="ARBA00004123"/>
    </source>
</evidence>
<evidence type="ECO:0000313" key="8">
    <source>
        <dbReference type="Ensembl" id="ENSCMIP00000016374.1"/>
    </source>
</evidence>
<evidence type="ECO:0000256" key="4">
    <source>
        <dbReference type="ARBA" id="ARBA00022801"/>
    </source>
</evidence>
<feature type="domain" description="Exonuclease" evidence="7">
    <location>
        <begin position="239"/>
        <end position="397"/>
    </location>
</feature>
<dbReference type="InterPro" id="IPR034922">
    <property type="entry name" value="REX1-like_exo"/>
</dbReference>
<dbReference type="Pfam" id="PF00929">
    <property type="entry name" value="RNase_T"/>
    <property type="match status" value="1"/>
</dbReference>
<protein>
    <recommendedName>
        <fullName evidence="7">Exonuclease domain-containing protein</fullName>
    </recommendedName>
</protein>
<evidence type="ECO:0000256" key="5">
    <source>
        <dbReference type="ARBA" id="ARBA00022839"/>
    </source>
</evidence>
<accession>A0A4W3I5P6</accession>
<dbReference type="CDD" id="cd06145">
    <property type="entry name" value="REX1_like"/>
    <property type="match status" value="1"/>
</dbReference>
<proteinExistence type="inferred from homology"/>
<keyword evidence="9" id="KW-1185">Reference proteome</keyword>
<reference evidence="8" key="5">
    <citation type="submission" date="2025-09" db="UniProtKB">
        <authorList>
            <consortium name="Ensembl"/>
        </authorList>
    </citation>
    <scope>IDENTIFICATION</scope>
</reference>
<dbReference type="InterPro" id="IPR012337">
    <property type="entry name" value="RNaseH-like_sf"/>
</dbReference>
<dbReference type="PANTHER" id="PTHR12801:SF152">
    <property type="entry name" value="EXONUCLEASE DOMAIN-CONTAINING PROTEIN"/>
    <property type="match status" value="1"/>
</dbReference>
<dbReference type="OMA" id="ACIRICA"/>
<evidence type="ECO:0000256" key="2">
    <source>
        <dbReference type="ARBA" id="ARBA00006357"/>
    </source>
</evidence>
<dbReference type="InterPro" id="IPR013520">
    <property type="entry name" value="Ribonucl_H"/>
</dbReference>
<dbReference type="FunFam" id="3.30.420.10:FF:000031">
    <property type="entry name" value="RNA exonuclease 1"/>
    <property type="match status" value="1"/>
</dbReference>
<dbReference type="InterPro" id="IPR047021">
    <property type="entry name" value="REXO1/3/4-like"/>
</dbReference>
<comment type="subcellular location">
    <subcellularLocation>
        <location evidence="1">Nucleus</location>
    </subcellularLocation>
</comment>
<keyword evidence="3" id="KW-0540">Nuclease</keyword>
<dbReference type="InterPro" id="IPR036397">
    <property type="entry name" value="RNaseH_sf"/>
</dbReference>
<dbReference type="GO" id="GO:0005634">
    <property type="term" value="C:nucleus"/>
    <property type="evidence" value="ECO:0007669"/>
    <property type="project" value="UniProtKB-SubCell"/>
</dbReference>
<evidence type="ECO:0000256" key="3">
    <source>
        <dbReference type="ARBA" id="ARBA00022722"/>
    </source>
</evidence>
<dbReference type="Ensembl" id="ENSCMIT00000016704.1">
    <property type="protein sequence ID" value="ENSCMIP00000016374.1"/>
    <property type="gene ID" value="ENSCMIG00000007894.1"/>
</dbReference>
<keyword evidence="5" id="KW-0269">Exonuclease</keyword>
<dbReference type="InParanoid" id="A0A4W3I5P6"/>
<keyword evidence="6" id="KW-0539">Nucleus</keyword>
<dbReference type="SUPFAM" id="SSF53098">
    <property type="entry name" value="Ribonuclease H-like"/>
    <property type="match status" value="1"/>
</dbReference>
<sequence>STAPSAERGSNISKRVRHRYLNFFIEEFLKICSTEQEAFNKAISEEMMIYEHNPARSVYLNVAVSALKKLRNLGNLGSTVSNGFPPEVVLEGQFHNEGPFSIDVILADIFSVLHVLCKTDTALYWLLKEYVLTEEQLKENGYPRENFDKPGVALLFGCDKYYGDREYSVKSFHRITSDYKCIMLYVIIVPGGWEIQYSCCKGSLGSDGCEVLHVCNRKENLEGFMKTFLRLMPLDGNPGVFAVHCEMCYTRHGMEIARVSVVNSSFEVVYDTFVKQDNEVIDYNTRFSGVTQKDLANAKQTLREVQAVLLSMFSADSIIIGHCLENDLFALKIIHSTIIDTSIVFPHHLGLPHKRAFRNIVAEYLRHIIHEKGNHDSIGDARECVELMIWKVKEDAKGKRQ</sequence>
<reference evidence="9" key="2">
    <citation type="journal article" date="2007" name="PLoS Biol.">
        <title>Survey sequencing and comparative analysis of the elephant shark (Callorhinchus milii) genome.</title>
        <authorList>
            <person name="Venkatesh B."/>
            <person name="Kirkness E.F."/>
            <person name="Loh Y.H."/>
            <person name="Halpern A.L."/>
            <person name="Lee A.P."/>
            <person name="Johnson J."/>
            <person name="Dandona N."/>
            <person name="Viswanathan L.D."/>
            <person name="Tay A."/>
            <person name="Venter J.C."/>
            <person name="Strausberg R.L."/>
            <person name="Brenner S."/>
        </authorList>
    </citation>
    <scope>NUCLEOTIDE SEQUENCE [LARGE SCALE GENOMIC DNA]</scope>
</reference>
<dbReference type="SMART" id="SM00479">
    <property type="entry name" value="EXOIII"/>
    <property type="match status" value="1"/>
</dbReference>
<dbReference type="GO" id="GO:0004527">
    <property type="term" value="F:exonuclease activity"/>
    <property type="evidence" value="ECO:0007669"/>
    <property type="project" value="UniProtKB-KW"/>
</dbReference>
<dbReference type="PANTHER" id="PTHR12801">
    <property type="entry name" value="RNA EXONUCLEASE REXO1 / RECO3 FAMILY MEMBER-RELATED"/>
    <property type="match status" value="1"/>
</dbReference>
<name>A0A4W3I5P6_CALMI</name>
<reference evidence="9" key="3">
    <citation type="journal article" date="2014" name="Nature">
        <title>Elephant shark genome provides unique insights into gnathostome evolution.</title>
        <authorList>
            <consortium name="International Elephant Shark Genome Sequencing Consortium"/>
            <person name="Venkatesh B."/>
            <person name="Lee A.P."/>
            <person name="Ravi V."/>
            <person name="Maurya A.K."/>
            <person name="Lian M.M."/>
            <person name="Swann J.B."/>
            <person name="Ohta Y."/>
            <person name="Flajnik M.F."/>
            <person name="Sutoh Y."/>
            <person name="Kasahara M."/>
            <person name="Hoon S."/>
            <person name="Gangu V."/>
            <person name="Roy S.W."/>
            <person name="Irimia M."/>
            <person name="Korzh V."/>
            <person name="Kondrychyn I."/>
            <person name="Lim Z.W."/>
            <person name="Tay B.H."/>
            <person name="Tohari S."/>
            <person name="Kong K.W."/>
            <person name="Ho S."/>
            <person name="Lorente-Galdos B."/>
            <person name="Quilez J."/>
            <person name="Marques-Bonet T."/>
            <person name="Raney B.J."/>
            <person name="Ingham P.W."/>
            <person name="Tay A."/>
            <person name="Hillier L.W."/>
            <person name="Minx P."/>
            <person name="Boehm T."/>
            <person name="Wilson R.K."/>
            <person name="Brenner S."/>
            <person name="Warren W.C."/>
        </authorList>
    </citation>
    <scope>NUCLEOTIDE SEQUENCE [LARGE SCALE GENOMIC DNA]</scope>
</reference>
<evidence type="ECO:0000313" key="9">
    <source>
        <dbReference type="Proteomes" id="UP000314986"/>
    </source>
</evidence>
<reference evidence="8" key="4">
    <citation type="submission" date="2025-08" db="UniProtKB">
        <authorList>
            <consortium name="Ensembl"/>
        </authorList>
    </citation>
    <scope>IDENTIFICATION</scope>
</reference>
<dbReference type="GO" id="GO:0003676">
    <property type="term" value="F:nucleic acid binding"/>
    <property type="evidence" value="ECO:0007669"/>
    <property type="project" value="InterPro"/>
</dbReference>
<dbReference type="Proteomes" id="UP000314986">
    <property type="component" value="Unassembled WGS sequence"/>
</dbReference>
<evidence type="ECO:0000259" key="7">
    <source>
        <dbReference type="SMART" id="SM00479"/>
    </source>
</evidence>
<comment type="similarity">
    <text evidence="2">Belongs to the REXO1/REXO3 family.</text>
</comment>